<dbReference type="EMBL" id="CP061800">
    <property type="protein sequence ID" value="QTA87294.1"/>
    <property type="molecule type" value="Genomic_DNA"/>
</dbReference>
<dbReference type="AlphaFoldDB" id="A0A975BLI7"/>
<gene>
    <name evidence="1" type="ORF">dnm_033240</name>
</gene>
<dbReference type="KEGG" id="dmm:dnm_033240"/>
<organism evidence="1 2">
    <name type="scientific">Desulfonema magnum</name>
    <dbReference type="NCBI Taxonomy" id="45655"/>
    <lineage>
        <taxon>Bacteria</taxon>
        <taxon>Pseudomonadati</taxon>
        <taxon>Thermodesulfobacteriota</taxon>
        <taxon>Desulfobacteria</taxon>
        <taxon>Desulfobacterales</taxon>
        <taxon>Desulfococcaceae</taxon>
        <taxon>Desulfonema</taxon>
    </lineage>
</organism>
<sequence length="55" mass="6068">MEFVSVNIVLRSHGWFLTGREPGKILLLSAFTQMAGFEAEPQCMGSQAEPGNQKK</sequence>
<dbReference type="Proteomes" id="UP000663722">
    <property type="component" value="Chromosome"/>
</dbReference>
<evidence type="ECO:0000313" key="2">
    <source>
        <dbReference type="Proteomes" id="UP000663722"/>
    </source>
</evidence>
<proteinExistence type="predicted"/>
<name>A0A975BLI7_9BACT</name>
<accession>A0A975BLI7</accession>
<protein>
    <submittedName>
        <fullName evidence="1">Uncharacterized protein</fullName>
    </submittedName>
</protein>
<evidence type="ECO:0000313" key="1">
    <source>
        <dbReference type="EMBL" id="QTA87294.1"/>
    </source>
</evidence>
<keyword evidence="2" id="KW-1185">Reference proteome</keyword>
<reference evidence="1" key="1">
    <citation type="journal article" date="2021" name="Microb. Physiol.">
        <title>Proteogenomic Insights into the Physiology of Marine, Sulfate-Reducing, Filamentous Desulfonema limicola and Desulfonema magnum.</title>
        <authorList>
            <person name="Schnaars V."/>
            <person name="Wohlbrand L."/>
            <person name="Scheve S."/>
            <person name="Hinrichs C."/>
            <person name="Reinhardt R."/>
            <person name="Rabus R."/>
        </authorList>
    </citation>
    <scope>NUCLEOTIDE SEQUENCE</scope>
    <source>
        <strain evidence="1">4be13</strain>
    </source>
</reference>